<dbReference type="Pfam" id="PF00248">
    <property type="entry name" value="Aldo_ket_red"/>
    <property type="match status" value="1"/>
</dbReference>
<dbReference type="Gene3D" id="3.20.20.100">
    <property type="entry name" value="NADP-dependent oxidoreductase domain"/>
    <property type="match status" value="1"/>
</dbReference>
<dbReference type="PANTHER" id="PTHR43364:SF6">
    <property type="entry name" value="OXIDOREDUCTASE-RELATED"/>
    <property type="match status" value="1"/>
</dbReference>
<dbReference type="CDD" id="cd19081">
    <property type="entry name" value="AKR_AKR9C1"/>
    <property type="match status" value="1"/>
</dbReference>
<keyword evidence="3" id="KW-1185">Reference proteome</keyword>
<dbReference type="InterPro" id="IPR036812">
    <property type="entry name" value="NAD(P)_OxRdtase_dom_sf"/>
</dbReference>
<dbReference type="PANTHER" id="PTHR43364">
    <property type="entry name" value="NADH-SPECIFIC METHYLGLYOXAL REDUCTASE-RELATED"/>
    <property type="match status" value="1"/>
</dbReference>
<organism evidence="2 3">
    <name type="scientific">Luteimonas colneyensis</name>
    <dbReference type="NCBI Taxonomy" id="2762230"/>
    <lineage>
        <taxon>Bacteria</taxon>
        <taxon>Pseudomonadati</taxon>
        <taxon>Pseudomonadota</taxon>
        <taxon>Gammaproteobacteria</taxon>
        <taxon>Lysobacterales</taxon>
        <taxon>Lysobacteraceae</taxon>
        <taxon>Luteimonas</taxon>
    </lineage>
</organism>
<dbReference type="Proteomes" id="UP000647183">
    <property type="component" value="Unassembled WGS sequence"/>
</dbReference>
<dbReference type="InterPro" id="IPR023210">
    <property type="entry name" value="NADP_OxRdtase_dom"/>
</dbReference>
<sequence length="316" mass="33638">MMQKRRLGHGGPEVAPLVFGGNVFGWTADEATSFALLDRFVERGFNAIDTADVYSAWAPGLSGGESEAVIGRWLARRGRRDDVVLMTKVAKWAPRKGLSAANIQAAVEDSLRRLRTDHLDVYFAHEDDAGVPLEETLAAFSKLVDAGKVRAVGASNYDAARLREALAISADRGFARYEVLQPGYNLYDRAGYESELAAVAEEHALGVVSYFSLASGFLTGKYRSAADLEGSARAGFLGGYFDARGLALLETLRGVADDLSATPAQVALAWLMTRPQVTPIASATSLAQLEDIMGAADLVLPATALEALDAASRPAA</sequence>
<name>A0ABR8UFL9_9GAMM</name>
<dbReference type="InterPro" id="IPR020471">
    <property type="entry name" value="AKR"/>
</dbReference>
<comment type="caution">
    <text evidence="2">The sequence shown here is derived from an EMBL/GenBank/DDBJ whole genome shotgun (WGS) entry which is preliminary data.</text>
</comment>
<protein>
    <submittedName>
        <fullName evidence="2">Aldo/keto reductase</fullName>
    </submittedName>
</protein>
<dbReference type="SUPFAM" id="SSF51430">
    <property type="entry name" value="NAD(P)-linked oxidoreductase"/>
    <property type="match status" value="1"/>
</dbReference>
<gene>
    <name evidence="2" type="ORF">H9645_02130</name>
</gene>
<feature type="domain" description="NADP-dependent oxidoreductase" evidence="1">
    <location>
        <begin position="16"/>
        <end position="311"/>
    </location>
</feature>
<dbReference type="PRINTS" id="PR00069">
    <property type="entry name" value="ALDKETRDTASE"/>
</dbReference>
<dbReference type="RefSeq" id="WP_191728447.1">
    <property type="nucleotide sequence ID" value="NZ_JACSQJ010000001.1"/>
</dbReference>
<accession>A0ABR8UFL9</accession>
<dbReference type="InterPro" id="IPR050523">
    <property type="entry name" value="AKR_Detox_Biosynth"/>
</dbReference>
<reference evidence="2 3" key="1">
    <citation type="submission" date="2020-08" db="EMBL/GenBank/DDBJ databases">
        <title>A Genomic Blueprint of the Chicken Gut Microbiome.</title>
        <authorList>
            <person name="Gilroy R."/>
            <person name="Ravi A."/>
            <person name="Getino M."/>
            <person name="Pursley I."/>
            <person name="Horton D.L."/>
            <person name="Alikhan N.-F."/>
            <person name="Baker D."/>
            <person name="Gharbi K."/>
            <person name="Hall N."/>
            <person name="Watson M."/>
            <person name="Adriaenssens E.M."/>
            <person name="Foster-Nyarko E."/>
            <person name="Jarju S."/>
            <person name="Secka A."/>
            <person name="Antonio M."/>
            <person name="Oren A."/>
            <person name="Chaudhuri R."/>
            <person name="La Ragione R.M."/>
            <person name="Hildebrand F."/>
            <person name="Pallen M.J."/>
        </authorList>
    </citation>
    <scope>NUCLEOTIDE SEQUENCE [LARGE SCALE GENOMIC DNA]</scope>
    <source>
        <strain evidence="2 3">Sa2BVA3</strain>
    </source>
</reference>
<evidence type="ECO:0000313" key="3">
    <source>
        <dbReference type="Proteomes" id="UP000647183"/>
    </source>
</evidence>
<evidence type="ECO:0000259" key="1">
    <source>
        <dbReference type="Pfam" id="PF00248"/>
    </source>
</evidence>
<evidence type="ECO:0000313" key="2">
    <source>
        <dbReference type="EMBL" id="MBD7986825.1"/>
    </source>
</evidence>
<dbReference type="EMBL" id="JACSQJ010000001">
    <property type="protein sequence ID" value="MBD7986825.1"/>
    <property type="molecule type" value="Genomic_DNA"/>
</dbReference>
<proteinExistence type="predicted"/>